<proteinExistence type="predicted"/>
<name>A0A835XIQ6_9CHLO</name>
<sequence length="337" mass="34510">DVDPGLVQLIRLCLTLDPAAAPSAAQLLRLPYFASAGLEPHSSPEPALASGYGPGFNPNPLAPLFGLSGSSGAAGSSWAWLQSPQPPPPSWQRRPRPAPRSAARRREAAAQAVAAPRVPRLTRMLRGLVSVNCYSVPPSPSPLRRSPPARHAFKRLRPVQRPLAAASCPARGPAGEPAEPDSVLPVRTGSSCGSGSQPAAPRGCRRWPLGAAGRGPSTCAARSGSSGQVALSVGVRSAIAAFFEGEDAAVEEAQGCGEADGADEAAADTRRPLTKAAMPAVAEEGSLMNTAAEVWVAFDSAHRSAGRFAAQSSSLGASVASALRLLLFRFLGKTGGA</sequence>
<dbReference type="InterPro" id="IPR011009">
    <property type="entry name" value="Kinase-like_dom_sf"/>
</dbReference>
<organism evidence="2 3">
    <name type="scientific">Edaphochlamys debaryana</name>
    <dbReference type="NCBI Taxonomy" id="47281"/>
    <lineage>
        <taxon>Eukaryota</taxon>
        <taxon>Viridiplantae</taxon>
        <taxon>Chlorophyta</taxon>
        <taxon>core chlorophytes</taxon>
        <taxon>Chlorophyceae</taxon>
        <taxon>CS clade</taxon>
        <taxon>Chlamydomonadales</taxon>
        <taxon>Chlamydomonadales incertae sedis</taxon>
        <taxon>Edaphochlamys</taxon>
    </lineage>
</organism>
<dbReference type="SUPFAM" id="SSF56112">
    <property type="entry name" value="Protein kinase-like (PK-like)"/>
    <property type="match status" value="1"/>
</dbReference>
<comment type="caution">
    <text evidence="2">The sequence shown here is derived from an EMBL/GenBank/DDBJ whole genome shotgun (WGS) entry which is preliminary data.</text>
</comment>
<evidence type="ECO:0000313" key="3">
    <source>
        <dbReference type="Proteomes" id="UP000612055"/>
    </source>
</evidence>
<feature type="non-terminal residue" evidence="2">
    <location>
        <position position="337"/>
    </location>
</feature>
<dbReference type="Proteomes" id="UP000612055">
    <property type="component" value="Unassembled WGS sequence"/>
</dbReference>
<dbReference type="AlphaFoldDB" id="A0A835XIQ6"/>
<dbReference type="EMBL" id="JAEHOE010000427">
    <property type="protein sequence ID" value="KAG2481865.1"/>
    <property type="molecule type" value="Genomic_DNA"/>
</dbReference>
<keyword evidence="3" id="KW-1185">Reference proteome</keyword>
<evidence type="ECO:0000256" key="1">
    <source>
        <dbReference type="SAM" id="MobiDB-lite"/>
    </source>
</evidence>
<gene>
    <name evidence="2" type="ORF">HYH03_019174</name>
</gene>
<accession>A0A835XIQ6</accession>
<feature type="region of interest" description="Disordered" evidence="1">
    <location>
        <begin position="76"/>
        <end position="115"/>
    </location>
</feature>
<evidence type="ECO:0000313" key="2">
    <source>
        <dbReference type="EMBL" id="KAG2481865.1"/>
    </source>
</evidence>
<feature type="region of interest" description="Disordered" evidence="1">
    <location>
        <begin position="164"/>
        <end position="203"/>
    </location>
</feature>
<protein>
    <submittedName>
        <fullName evidence="2">Uncharacterized protein</fullName>
    </submittedName>
</protein>
<reference evidence="2" key="1">
    <citation type="journal article" date="2020" name="bioRxiv">
        <title>Comparative genomics of Chlamydomonas.</title>
        <authorList>
            <person name="Craig R.J."/>
            <person name="Hasan A.R."/>
            <person name="Ness R.W."/>
            <person name="Keightley P.D."/>
        </authorList>
    </citation>
    <scope>NUCLEOTIDE SEQUENCE</scope>
    <source>
        <strain evidence="2">CCAP 11/70</strain>
    </source>
</reference>
<feature type="compositionally biased region" description="Polar residues" evidence="1">
    <location>
        <begin position="188"/>
        <end position="197"/>
    </location>
</feature>